<accession>A0A8J3XDI3</accession>
<dbReference type="AlphaFoldDB" id="A0A8J3XDI3"/>
<organism evidence="5 6">
    <name type="scientific">Planotetraspora phitsanulokensis</name>
    <dbReference type="NCBI Taxonomy" id="575192"/>
    <lineage>
        <taxon>Bacteria</taxon>
        <taxon>Bacillati</taxon>
        <taxon>Actinomycetota</taxon>
        <taxon>Actinomycetes</taxon>
        <taxon>Streptosporangiales</taxon>
        <taxon>Streptosporangiaceae</taxon>
        <taxon>Planotetraspora</taxon>
    </lineage>
</organism>
<keyword evidence="2" id="KW-0645">Protease</keyword>
<dbReference type="Gene3D" id="3.40.50.1450">
    <property type="entry name" value="HybD-like"/>
    <property type="match status" value="1"/>
</dbReference>
<keyword evidence="4" id="KW-0378">Hydrolase</keyword>
<keyword evidence="3" id="KW-0064">Aspartyl protease</keyword>
<comment type="similarity">
    <text evidence="1">Belongs to the peptidase A31 family.</text>
</comment>
<evidence type="ECO:0000256" key="2">
    <source>
        <dbReference type="ARBA" id="ARBA00022670"/>
    </source>
</evidence>
<dbReference type="InterPro" id="IPR000671">
    <property type="entry name" value="Peptidase_A31"/>
</dbReference>
<evidence type="ECO:0000256" key="4">
    <source>
        <dbReference type="ARBA" id="ARBA00022801"/>
    </source>
</evidence>
<name>A0A8J3XDI3_9ACTN</name>
<dbReference type="GO" id="GO:0008047">
    <property type="term" value="F:enzyme activator activity"/>
    <property type="evidence" value="ECO:0007669"/>
    <property type="project" value="InterPro"/>
</dbReference>
<reference evidence="5 6" key="1">
    <citation type="submission" date="2021-01" db="EMBL/GenBank/DDBJ databases">
        <title>Whole genome shotgun sequence of Planotetraspora phitsanulokensis NBRC 104273.</title>
        <authorList>
            <person name="Komaki H."/>
            <person name="Tamura T."/>
        </authorList>
    </citation>
    <scope>NUCLEOTIDE SEQUENCE [LARGE SCALE GENOMIC DNA]</scope>
    <source>
        <strain evidence="5 6">NBRC 104273</strain>
    </source>
</reference>
<dbReference type="NCBIfam" id="TIGR00072">
    <property type="entry name" value="hydrog_prot"/>
    <property type="match status" value="1"/>
</dbReference>
<dbReference type="EMBL" id="BOOP01000005">
    <property type="protein sequence ID" value="GII36604.1"/>
    <property type="molecule type" value="Genomic_DNA"/>
</dbReference>
<proteinExistence type="inferred from homology"/>
<sequence>MVIGCGNASRGDDAAGLEVVRLLRGSLPPSVATEETSGDATELIDAWAGADLAIVIDAVCSGAAPGTVHRRIDLVSGDSFRGSSHSLGLAEAVGLGEALGRMPGTLIVFGIEGGDFSIGAPLSAPVWSAVQDVAGTLSADLR</sequence>
<dbReference type="Pfam" id="PF01750">
    <property type="entry name" value="HycI"/>
    <property type="match status" value="1"/>
</dbReference>
<protein>
    <submittedName>
        <fullName evidence="5">Peptidase M52</fullName>
    </submittedName>
</protein>
<dbReference type="SUPFAM" id="SSF53163">
    <property type="entry name" value="HybD-like"/>
    <property type="match status" value="1"/>
</dbReference>
<evidence type="ECO:0000313" key="5">
    <source>
        <dbReference type="EMBL" id="GII36604.1"/>
    </source>
</evidence>
<dbReference type="PANTHER" id="PTHR30302:SF1">
    <property type="entry name" value="HYDROGENASE 2 MATURATION PROTEASE"/>
    <property type="match status" value="1"/>
</dbReference>
<evidence type="ECO:0000256" key="1">
    <source>
        <dbReference type="ARBA" id="ARBA00006814"/>
    </source>
</evidence>
<dbReference type="PANTHER" id="PTHR30302">
    <property type="entry name" value="HYDROGENASE 1 MATURATION PROTEASE"/>
    <property type="match status" value="1"/>
</dbReference>
<evidence type="ECO:0000256" key="3">
    <source>
        <dbReference type="ARBA" id="ARBA00022750"/>
    </source>
</evidence>
<dbReference type="GO" id="GO:0004190">
    <property type="term" value="F:aspartic-type endopeptidase activity"/>
    <property type="evidence" value="ECO:0007669"/>
    <property type="project" value="UniProtKB-KW"/>
</dbReference>
<evidence type="ECO:0000313" key="6">
    <source>
        <dbReference type="Proteomes" id="UP000622547"/>
    </source>
</evidence>
<dbReference type="GO" id="GO:0016485">
    <property type="term" value="P:protein processing"/>
    <property type="evidence" value="ECO:0007669"/>
    <property type="project" value="TreeGrafter"/>
</dbReference>
<gene>
    <name evidence="5" type="ORF">Pph01_16070</name>
</gene>
<dbReference type="CDD" id="cd00518">
    <property type="entry name" value="H2MP"/>
    <property type="match status" value="1"/>
</dbReference>
<keyword evidence="6" id="KW-1185">Reference proteome</keyword>
<comment type="caution">
    <text evidence="5">The sequence shown here is derived from an EMBL/GenBank/DDBJ whole genome shotgun (WGS) entry which is preliminary data.</text>
</comment>
<dbReference type="InterPro" id="IPR023430">
    <property type="entry name" value="Pept_HybD-like_dom_sf"/>
</dbReference>
<dbReference type="Proteomes" id="UP000622547">
    <property type="component" value="Unassembled WGS sequence"/>
</dbReference>